<dbReference type="Proteomes" id="UP001304769">
    <property type="component" value="Unassembled WGS sequence"/>
</dbReference>
<gene>
    <name evidence="2" type="ORF">SPF06_00985</name>
</gene>
<name>A0ABU5T0V4_9MICC</name>
<reference evidence="2 3" key="1">
    <citation type="submission" date="2023-12" db="EMBL/GenBank/DDBJ databases">
        <title>Sinomonas terricola sp. nov, isolated from litchi orchard soil in Guangdong, PR China.</title>
        <authorList>
            <person name="Jiaxin W."/>
            <person name="Yang Z."/>
            <person name="Honghui Z."/>
        </authorList>
    </citation>
    <scope>NUCLEOTIDE SEQUENCE [LARGE SCALE GENOMIC DNA]</scope>
    <source>
        <strain evidence="2 3">JGH33</strain>
    </source>
</reference>
<organism evidence="2 3">
    <name type="scientific">Sinomonas terricola</name>
    <dbReference type="NCBI Taxonomy" id="3110330"/>
    <lineage>
        <taxon>Bacteria</taxon>
        <taxon>Bacillati</taxon>
        <taxon>Actinomycetota</taxon>
        <taxon>Actinomycetes</taxon>
        <taxon>Micrococcales</taxon>
        <taxon>Micrococcaceae</taxon>
        <taxon>Sinomonas</taxon>
    </lineage>
</organism>
<evidence type="ECO:0000313" key="2">
    <source>
        <dbReference type="EMBL" id="MEA5453285.1"/>
    </source>
</evidence>
<dbReference type="EMBL" id="JAYGGQ010000001">
    <property type="protein sequence ID" value="MEA5453285.1"/>
    <property type="molecule type" value="Genomic_DNA"/>
</dbReference>
<accession>A0ABU5T0V4</accession>
<keyword evidence="3" id="KW-1185">Reference proteome</keyword>
<comment type="caution">
    <text evidence="2">The sequence shown here is derived from an EMBL/GenBank/DDBJ whole genome shotgun (WGS) entry which is preliminary data.</text>
</comment>
<feature type="compositionally biased region" description="Polar residues" evidence="1">
    <location>
        <begin position="165"/>
        <end position="177"/>
    </location>
</feature>
<evidence type="ECO:0000256" key="1">
    <source>
        <dbReference type="SAM" id="MobiDB-lite"/>
    </source>
</evidence>
<proteinExistence type="predicted"/>
<evidence type="ECO:0000313" key="3">
    <source>
        <dbReference type="Proteomes" id="UP001304769"/>
    </source>
</evidence>
<protein>
    <submittedName>
        <fullName evidence="2">Uncharacterized protein</fullName>
    </submittedName>
</protein>
<dbReference type="RefSeq" id="WP_323277057.1">
    <property type="nucleotide sequence ID" value="NZ_JAYGGQ010000001.1"/>
</dbReference>
<feature type="region of interest" description="Disordered" evidence="1">
    <location>
        <begin position="132"/>
        <end position="178"/>
    </location>
</feature>
<sequence length="283" mass="31445">MPRIRTIKPEFWDSPSTAKASAVARLLFIAMWNWADDHGRGTLNLKELEGFAFPHDDIAELSSGKSRNFRDCVAEVSECFDVSYYEVGRRQYYAILKWEEHQRNERRAKSKFPAPEDGKIVEITREKALVTEVPPHSSGTSVQLHGSSGIGTGEQGNRGTGEIVPTSQPTVTRASRTMSDEGKAALRIVHAWEAAQTDKVPIRTVNDVTEQIQQFIAEGISHERIAAGLAEWWEGKYPPSTLANYVAKAGRQKLATGTKRAMETMAIDTSSITANTQQEEPWG</sequence>
<feature type="compositionally biased region" description="Gly residues" evidence="1">
    <location>
        <begin position="148"/>
        <end position="159"/>
    </location>
</feature>
<feature type="compositionally biased region" description="Polar residues" evidence="1">
    <location>
        <begin position="137"/>
        <end position="146"/>
    </location>
</feature>